<gene>
    <name evidence="1" type="ORF">TKK_017218</name>
</gene>
<sequence>MLYFLLLDVLNYNIRVVHQDAIQYHKYVSAAVEGRQQYKSALLERLSTFSSTTSRSCALYIKTTFI</sequence>
<name>A0ABD2W554_9HYME</name>
<comment type="caution">
    <text evidence="1">The sequence shown here is derived from an EMBL/GenBank/DDBJ whole genome shotgun (WGS) entry which is preliminary data.</text>
</comment>
<accession>A0ABD2W554</accession>
<reference evidence="1 2" key="1">
    <citation type="journal article" date="2024" name="bioRxiv">
        <title>A reference genome for Trichogramma kaykai: A tiny desert-dwelling parasitoid wasp with competing sex-ratio distorters.</title>
        <authorList>
            <person name="Culotta J."/>
            <person name="Lindsey A.R."/>
        </authorList>
    </citation>
    <scope>NUCLEOTIDE SEQUENCE [LARGE SCALE GENOMIC DNA]</scope>
    <source>
        <strain evidence="1 2">KSX58</strain>
    </source>
</reference>
<organism evidence="1 2">
    <name type="scientific">Trichogramma kaykai</name>
    <dbReference type="NCBI Taxonomy" id="54128"/>
    <lineage>
        <taxon>Eukaryota</taxon>
        <taxon>Metazoa</taxon>
        <taxon>Ecdysozoa</taxon>
        <taxon>Arthropoda</taxon>
        <taxon>Hexapoda</taxon>
        <taxon>Insecta</taxon>
        <taxon>Pterygota</taxon>
        <taxon>Neoptera</taxon>
        <taxon>Endopterygota</taxon>
        <taxon>Hymenoptera</taxon>
        <taxon>Apocrita</taxon>
        <taxon>Proctotrupomorpha</taxon>
        <taxon>Chalcidoidea</taxon>
        <taxon>Trichogrammatidae</taxon>
        <taxon>Trichogramma</taxon>
    </lineage>
</organism>
<keyword evidence="2" id="KW-1185">Reference proteome</keyword>
<evidence type="ECO:0000313" key="2">
    <source>
        <dbReference type="Proteomes" id="UP001627154"/>
    </source>
</evidence>
<proteinExistence type="predicted"/>
<protein>
    <submittedName>
        <fullName evidence="1">Uncharacterized protein</fullName>
    </submittedName>
</protein>
<dbReference type="Proteomes" id="UP001627154">
    <property type="component" value="Unassembled WGS sequence"/>
</dbReference>
<evidence type="ECO:0000313" key="1">
    <source>
        <dbReference type="EMBL" id="KAL3388195.1"/>
    </source>
</evidence>
<dbReference type="EMBL" id="JBJJXI010000136">
    <property type="protein sequence ID" value="KAL3388195.1"/>
    <property type="molecule type" value="Genomic_DNA"/>
</dbReference>
<dbReference type="AlphaFoldDB" id="A0ABD2W554"/>